<dbReference type="InterPro" id="IPR050266">
    <property type="entry name" value="AB_hydrolase_sf"/>
</dbReference>
<evidence type="ECO:0000256" key="1">
    <source>
        <dbReference type="SAM" id="MobiDB-lite"/>
    </source>
</evidence>
<dbReference type="SUPFAM" id="SSF53474">
    <property type="entry name" value="alpha/beta-Hydrolases"/>
    <property type="match status" value="1"/>
</dbReference>
<feature type="domain" description="Serine aminopeptidase S33" evidence="2">
    <location>
        <begin position="71"/>
        <end position="305"/>
    </location>
</feature>
<dbReference type="PANTHER" id="PTHR43798:SF33">
    <property type="entry name" value="HYDROLASE, PUTATIVE (AFU_ORTHOLOGUE AFUA_2G14860)-RELATED"/>
    <property type="match status" value="1"/>
</dbReference>
<protein>
    <submittedName>
        <fullName evidence="3">Alpha/beta fold hydrolase</fullName>
    </submittedName>
</protein>
<name>A0A5N6BEA2_9ACTN</name>
<organism evidence="3 4">
    <name type="scientific">Microbispora catharanthi</name>
    <dbReference type="NCBI Taxonomy" id="1712871"/>
    <lineage>
        <taxon>Bacteria</taxon>
        <taxon>Bacillati</taxon>
        <taxon>Actinomycetota</taxon>
        <taxon>Actinomycetes</taxon>
        <taxon>Streptosporangiales</taxon>
        <taxon>Streptosporangiaceae</taxon>
        <taxon>Microbispora</taxon>
    </lineage>
</organism>
<dbReference type="GO" id="GO:0016020">
    <property type="term" value="C:membrane"/>
    <property type="evidence" value="ECO:0007669"/>
    <property type="project" value="TreeGrafter"/>
</dbReference>
<proteinExistence type="predicted"/>
<gene>
    <name evidence="3" type="ORF">FH610_036240</name>
</gene>
<evidence type="ECO:0000313" key="3">
    <source>
        <dbReference type="EMBL" id="KAB8178815.1"/>
    </source>
</evidence>
<evidence type="ECO:0000259" key="2">
    <source>
        <dbReference type="Pfam" id="PF12146"/>
    </source>
</evidence>
<feature type="region of interest" description="Disordered" evidence="1">
    <location>
        <begin position="1"/>
        <end position="27"/>
    </location>
</feature>
<accession>A0A5N6BEA2</accession>
<dbReference type="InterPro" id="IPR029058">
    <property type="entry name" value="AB_hydrolase_fold"/>
</dbReference>
<dbReference type="PANTHER" id="PTHR43798">
    <property type="entry name" value="MONOACYLGLYCEROL LIPASE"/>
    <property type="match status" value="1"/>
</dbReference>
<dbReference type="GO" id="GO:0016787">
    <property type="term" value="F:hydrolase activity"/>
    <property type="evidence" value="ECO:0007669"/>
    <property type="project" value="UniProtKB-KW"/>
</dbReference>
<reference evidence="3 4" key="1">
    <citation type="submission" date="2019-10" db="EMBL/GenBank/DDBJ databases">
        <title>Nonomuraea sp. nov., isolated from Phyllanthus amarus.</title>
        <authorList>
            <person name="Klykleung N."/>
            <person name="Tanasupawat S."/>
        </authorList>
    </citation>
    <scope>NUCLEOTIDE SEQUENCE [LARGE SCALE GENOMIC DNA]</scope>
    <source>
        <strain evidence="3 4">CR1-09</strain>
    </source>
</reference>
<sequence length="322" mass="34565">MAEMTSAHCRARDVESSMLSTPGEPDLFVSRQRPCRGREPRSLPAVLYVHGATFPSALSVSYPLDGRSWGADLAEAGLDVWAFDFAGFGRSERYPGQDGDPARVPPLGRAHESARQLERVLKHVVAVRGGGRVSLLAHSWGTMVAGLVAGRFPESVDRLVLFAPFARRDLTGLPDAAALGGWFPLTVAEQHSRFVSDVPDGHPPVLTPQFDQWASEWLATDPVSGGGSTPSVRTPSGPRADMLAAWSGDLPYEPGLIEAPTCIVRGEWDSMCTDEDARGLFAALTSSPLRQDVKISEGGHLMHLESGRRALYRAAAGFLLGA</sequence>
<dbReference type="EMBL" id="VDMA02000027">
    <property type="protein sequence ID" value="KAB8178815.1"/>
    <property type="molecule type" value="Genomic_DNA"/>
</dbReference>
<keyword evidence="4" id="KW-1185">Reference proteome</keyword>
<dbReference type="Gene3D" id="3.40.50.1820">
    <property type="entry name" value="alpha/beta hydrolase"/>
    <property type="match status" value="1"/>
</dbReference>
<dbReference type="Pfam" id="PF12146">
    <property type="entry name" value="Hydrolase_4"/>
    <property type="match status" value="1"/>
</dbReference>
<dbReference type="Proteomes" id="UP000313066">
    <property type="component" value="Unassembled WGS sequence"/>
</dbReference>
<comment type="caution">
    <text evidence="3">The sequence shown here is derived from an EMBL/GenBank/DDBJ whole genome shotgun (WGS) entry which is preliminary data.</text>
</comment>
<dbReference type="InterPro" id="IPR022742">
    <property type="entry name" value="Hydrolase_4"/>
</dbReference>
<evidence type="ECO:0000313" key="4">
    <source>
        <dbReference type="Proteomes" id="UP000313066"/>
    </source>
</evidence>
<dbReference type="AlphaFoldDB" id="A0A5N6BEA2"/>
<keyword evidence="3" id="KW-0378">Hydrolase</keyword>